<dbReference type="GO" id="GO:0003964">
    <property type="term" value="F:RNA-directed DNA polymerase activity"/>
    <property type="evidence" value="ECO:0007669"/>
    <property type="project" value="UniProtKB-KW"/>
</dbReference>
<dbReference type="EMBL" id="LXQA010054786">
    <property type="protein sequence ID" value="MCI04260.1"/>
    <property type="molecule type" value="Genomic_DNA"/>
</dbReference>
<protein>
    <submittedName>
        <fullName evidence="1">Putative non-LTR retroelement reverse transcriptase</fullName>
    </submittedName>
</protein>
<name>A0A392NYC2_9FABA</name>
<keyword evidence="1" id="KW-0808">Transferase</keyword>
<sequence>MVEHVNYNVVSVTRVMRQVGWCPPNEGWIIINTDGVKKENNSSGCGGVLRGSNAEWCGGFAKGLRAGTKPLMGWAGHGPP</sequence>
<evidence type="ECO:0000313" key="2">
    <source>
        <dbReference type="Proteomes" id="UP000265520"/>
    </source>
</evidence>
<reference evidence="1 2" key="1">
    <citation type="journal article" date="2018" name="Front. Plant Sci.">
        <title>Red Clover (Trifolium pratense) and Zigzag Clover (T. medium) - A Picture of Genomic Similarities and Differences.</title>
        <authorList>
            <person name="Dluhosova J."/>
            <person name="Istvanek J."/>
            <person name="Nedelnik J."/>
            <person name="Repkova J."/>
        </authorList>
    </citation>
    <scope>NUCLEOTIDE SEQUENCE [LARGE SCALE GENOMIC DNA]</scope>
    <source>
        <strain evidence="2">cv. 10/8</strain>
        <tissue evidence="1">Leaf</tissue>
    </source>
</reference>
<accession>A0A392NYC2</accession>
<keyword evidence="1" id="KW-0695">RNA-directed DNA polymerase</keyword>
<organism evidence="1 2">
    <name type="scientific">Trifolium medium</name>
    <dbReference type="NCBI Taxonomy" id="97028"/>
    <lineage>
        <taxon>Eukaryota</taxon>
        <taxon>Viridiplantae</taxon>
        <taxon>Streptophyta</taxon>
        <taxon>Embryophyta</taxon>
        <taxon>Tracheophyta</taxon>
        <taxon>Spermatophyta</taxon>
        <taxon>Magnoliopsida</taxon>
        <taxon>eudicotyledons</taxon>
        <taxon>Gunneridae</taxon>
        <taxon>Pentapetalae</taxon>
        <taxon>rosids</taxon>
        <taxon>fabids</taxon>
        <taxon>Fabales</taxon>
        <taxon>Fabaceae</taxon>
        <taxon>Papilionoideae</taxon>
        <taxon>50 kb inversion clade</taxon>
        <taxon>NPAAA clade</taxon>
        <taxon>Hologalegina</taxon>
        <taxon>IRL clade</taxon>
        <taxon>Trifolieae</taxon>
        <taxon>Trifolium</taxon>
    </lineage>
</organism>
<keyword evidence="2" id="KW-1185">Reference proteome</keyword>
<proteinExistence type="predicted"/>
<comment type="caution">
    <text evidence="1">The sequence shown here is derived from an EMBL/GenBank/DDBJ whole genome shotgun (WGS) entry which is preliminary data.</text>
</comment>
<keyword evidence="1" id="KW-0548">Nucleotidyltransferase</keyword>
<dbReference type="AlphaFoldDB" id="A0A392NYC2"/>
<dbReference type="Proteomes" id="UP000265520">
    <property type="component" value="Unassembled WGS sequence"/>
</dbReference>
<evidence type="ECO:0000313" key="1">
    <source>
        <dbReference type="EMBL" id="MCI04260.1"/>
    </source>
</evidence>